<dbReference type="Proteomes" id="UP000612055">
    <property type="component" value="Unassembled WGS sequence"/>
</dbReference>
<dbReference type="EMBL" id="JAEHOE010000142">
    <property type="protein sequence ID" value="KAG2484781.1"/>
    <property type="molecule type" value="Genomic_DNA"/>
</dbReference>
<keyword evidence="4" id="KW-1185">Reference proteome</keyword>
<proteinExistence type="predicted"/>
<name>A0A836BPX5_9CHLO</name>
<keyword evidence="2" id="KW-1133">Transmembrane helix</keyword>
<evidence type="ECO:0000256" key="2">
    <source>
        <dbReference type="SAM" id="Phobius"/>
    </source>
</evidence>
<feature type="transmembrane region" description="Helical" evidence="2">
    <location>
        <begin position="346"/>
        <end position="367"/>
    </location>
</feature>
<feature type="compositionally biased region" description="Pro residues" evidence="1">
    <location>
        <begin position="450"/>
        <end position="476"/>
    </location>
</feature>
<comment type="caution">
    <text evidence="3">The sequence shown here is derived from an EMBL/GenBank/DDBJ whole genome shotgun (WGS) entry which is preliminary data.</text>
</comment>
<evidence type="ECO:0000313" key="4">
    <source>
        <dbReference type="Proteomes" id="UP000612055"/>
    </source>
</evidence>
<accession>A0A836BPX5</accession>
<evidence type="ECO:0000313" key="3">
    <source>
        <dbReference type="EMBL" id="KAG2484781.1"/>
    </source>
</evidence>
<feature type="compositionally biased region" description="Pro residues" evidence="1">
    <location>
        <begin position="484"/>
        <end position="498"/>
    </location>
</feature>
<gene>
    <name evidence="3" type="ORF">HYH03_016435</name>
</gene>
<protein>
    <submittedName>
        <fullName evidence="3">Uncharacterized protein</fullName>
    </submittedName>
</protein>
<evidence type="ECO:0000256" key="1">
    <source>
        <dbReference type="SAM" id="MobiDB-lite"/>
    </source>
</evidence>
<dbReference type="AlphaFoldDB" id="A0A836BPX5"/>
<dbReference type="PRINTS" id="PR01217">
    <property type="entry name" value="PRICHEXTENSN"/>
</dbReference>
<feature type="compositionally biased region" description="Pro residues" evidence="1">
    <location>
        <begin position="507"/>
        <end position="528"/>
    </location>
</feature>
<keyword evidence="2" id="KW-0812">Transmembrane</keyword>
<feature type="transmembrane region" description="Helical" evidence="2">
    <location>
        <begin position="6"/>
        <end position="31"/>
    </location>
</feature>
<keyword evidence="2" id="KW-0472">Membrane</keyword>
<sequence>MCSRTFWAAVGLSLSFVCGVAFLIAGAALVASGYGDRGDNIDAVDNAVDVWNDNKSFNGRYHFSTLVAFATITAGSGAFGGNCWMYELSVPLLNSQCDLDQYEDERNRYQRVTQRKYCTRVDYAAFVNCDLRVEVKLFQPSALGVQSLIAIPDYVSSITSQLQINMNDIGGGLECEDGICCCSGRANCRWKCEAIFDGSFDCPWKCYANAYVGDLGVRVSFAPGGVDLSTSGLNFTYGGVDYYIPPGNYSNVGGSLNGTWQLNNTWPPLGDGNQTAGANVLRQGFQWNIWTGPRSGDAPLWQYDSTVFYQPPNAITVTVRSAFDPYLMYLSRTGGSGWLGADRTTVLIFASCFIAFGSICILVTLIVGPCLCWGKGLVSKSPFKKPDGMAGMAWECAMGCCPPHRISPEQMPPSAANQTSPNIIYPVAAPVMVPGPYPPAGPGGYLPGPEGHPPPGGYPPQPGGPPPGYPPPPPGQPAAAGHPPGYPSPGPSPGPAAGPPAGGGAPPSVPTPAAPPPGHLAPLGPPAQSPSMRR</sequence>
<reference evidence="3" key="1">
    <citation type="journal article" date="2020" name="bioRxiv">
        <title>Comparative genomics of Chlamydomonas.</title>
        <authorList>
            <person name="Craig R.J."/>
            <person name="Hasan A.R."/>
            <person name="Ness R.W."/>
            <person name="Keightley P.D."/>
        </authorList>
    </citation>
    <scope>NUCLEOTIDE SEQUENCE</scope>
    <source>
        <strain evidence="3">CCAP 11/70</strain>
    </source>
</reference>
<feature type="region of interest" description="Disordered" evidence="1">
    <location>
        <begin position="442"/>
        <end position="534"/>
    </location>
</feature>
<organism evidence="3 4">
    <name type="scientific">Edaphochlamys debaryana</name>
    <dbReference type="NCBI Taxonomy" id="47281"/>
    <lineage>
        <taxon>Eukaryota</taxon>
        <taxon>Viridiplantae</taxon>
        <taxon>Chlorophyta</taxon>
        <taxon>core chlorophytes</taxon>
        <taxon>Chlorophyceae</taxon>
        <taxon>CS clade</taxon>
        <taxon>Chlamydomonadales</taxon>
        <taxon>Chlamydomonadales incertae sedis</taxon>
        <taxon>Edaphochlamys</taxon>
    </lineage>
</organism>